<accession>A0A4Z0JCI6</accession>
<dbReference type="OrthoDB" id="9811471at2"/>
<evidence type="ECO:0000313" key="7">
    <source>
        <dbReference type="Proteomes" id="UP000297348"/>
    </source>
</evidence>
<dbReference type="Proteomes" id="UP000297348">
    <property type="component" value="Unassembled WGS sequence"/>
</dbReference>
<dbReference type="SUPFAM" id="SSF75304">
    <property type="entry name" value="Amidase signature (AS) enzymes"/>
    <property type="match status" value="1"/>
</dbReference>
<dbReference type="PANTHER" id="PTHR11895">
    <property type="entry name" value="TRANSAMIDASE"/>
    <property type="match status" value="1"/>
</dbReference>
<proteinExistence type="inferred from homology"/>
<dbReference type="InterPro" id="IPR023631">
    <property type="entry name" value="Amidase_dom"/>
</dbReference>
<name>A0A4Z0JCI6_9LACO</name>
<dbReference type="InterPro" id="IPR000120">
    <property type="entry name" value="Amidase"/>
</dbReference>
<feature type="domain" description="Amidase" evidence="4">
    <location>
        <begin position="79"/>
        <end position="512"/>
    </location>
</feature>
<evidence type="ECO:0000259" key="4">
    <source>
        <dbReference type="Pfam" id="PF01425"/>
    </source>
</evidence>
<organism evidence="6 7">
    <name type="scientific">Levilactobacillus suantsaiihabitans</name>
    <dbReference type="NCBI Taxonomy" id="2487722"/>
    <lineage>
        <taxon>Bacteria</taxon>
        <taxon>Bacillati</taxon>
        <taxon>Bacillota</taxon>
        <taxon>Bacilli</taxon>
        <taxon>Lactobacillales</taxon>
        <taxon>Lactobacillaceae</taxon>
        <taxon>Levilactobacillus</taxon>
    </lineage>
</organism>
<dbReference type="EMBL" id="RKLX01000001">
    <property type="protein sequence ID" value="TGD20466.1"/>
    <property type="molecule type" value="Genomic_DNA"/>
</dbReference>
<evidence type="ECO:0000256" key="3">
    <source>
        <dbReference type="SAM" id="SignalP"/>
    </source>
</evidence>
<feature type="region of interest" description="Disordered" evidence="2">
    <location>
        <begin position="529"/>
        <end position="578"/>
    </location>
</feature>
<evidence type="ECO:0000256" key="1">
    <source>
        <dbReference type="ARBA" id="ARBA00009199"/>
    </source>
</evidence>
<gene>
    <name evidence="6" type="ORF">EGT51_01575</name>
</gene>
<feature type="domain" description="DUF5776" evidence="5">
    <location>
        <begin position="645"/>
        <end position="711"/>
    </location>
</feature>
<sequence length="714" mass="76180">MVKNTSRHGQRWLTLALVLILSLGTLLPVTASAADSTVTANAPTAVAQPAGISEHAYETQSALQLAQAVRSGQTTSTQLVKQAIAKVKADNPRLNSVITLREDAALKEAADLQDTGQKFLGVPILIKGLGHTIAGMPNTNGLLASRDNVTKSTSRIVKNLQAQGFIVIGQTNFPEMGLLNITNSKLYGPASNPWNLADNPGGSSGGSTASVADGMTPVASGSDAGGSVRIPASWSGVIGLKPTQGAISSDSSADTATTVNFVETKTMADTAALFAGLKNATFKLNAVPAQLKDTPIAYSTKSPVGTPVSQDAVDAVHQAVNFLKAQGFTVKEVNAPTDGVALMKAYYLLDTSAGSVANYISAPKLGHAITTNDVSTLDWALYQASKRVTADQTAAARDTIAQAKDQMARFHEQYPLYLTPTTATTAPANSDPSVLPAYEAKLAKIDQLATSEDQLQLIYDAWLHGLSKSPFTQQANLTGEPAISLPTYVSPRNGMPLGIQFNAAKGGDDLLLKMGDLFESHHLFKLLQDRQAPTTATTPTTPATPEAPKTPATKPATSTPKPAKPRQTKPTVRPVTKATPRKVLVTKKVIVYRHLTGTKVAKTYAKHQRSTAHVFNVLGTVRAHGHLWYRVSGGYIKAAAVTPLYYQHPTSKVKTLQGIYAYSGKTLKHAQRQRYIKPGRVLKIKRLVKTGHVTRYQLRNGDYITANKQFIVWK</sequence>
<dbReference type="InterPro" id="IPR044081">
    <property type="entry name" value="DUF5776"/>
</dbReference>
<evidence type="ECO:0000256" key="2">
    <source>
        <dbReference type="SAM" id="MobiDB-lite"/>
    </source>
</evidence>
<keyword evidence="3" id="KW-0732">Signal</keyword>
<dbReference type="PANTHER" id="PTHR11895:SF7">
    <property type="entry name" value="GLUTAMYL-TRNA(GLN) AMIDOTRANSFERASE SUBUNIT A, MITOCHONDRIAL"/>
    <property type="match status" value="1"/>
</dbReference>
<dbReference type="Pfam" id="PF01425">
    <property type="entry name" value="Amidase"/>
    <property type="match status" value="1"/>
</dbReference>
<dbReference type="AlphaFoldDB" id="A0A4Z0JCI6"/>
<feature type="chain" id="PRO_5021405202" evidence="3">
    <location>
        <begin position="34"/>
        <end position="714"/>
    </location>
</feature>
<feature type="compositionally biased region" description="Low complexity" evidence="2">
    <location>
        <begin position="532"/>
        <end position="561"/>
    </location>
</feature>
<dbReference type="InterPro" id="IPR036928">
    <property type="entry name" value="AS_sf"/>
</dbReference>
<evidence type="ECO:0000313" key="6">
    <source>
        <dbReference type="EMBL" id="TGD20466.1"/>
    </source>
</evidence>
<reference evidence="6 7" key="1">
    <citation type="submission" date="2018-10" db="EMBL/GenBank/DDBJ databases">
        <title>Lactobacillus sp. R7 and Lactobacillus sp. R19 isolated from fermented mustard green product of Taiwan.</title>
        <authorList>
            <person name="Lin S.-T."/>
        </authorList>
    </citation>
    <scope>NUCLEOTIDE SEQUENCE [LARGE SCALE GENOMIC DNA]</scope>
    <source>
        <strain evidence="6 7">BCRC 81129</strain>
    </source>
</reference>
<dbReference type="RefSeq" id="WP_135367034.1">
    <property type="nucleotide sequence ID" value="NZ_RKLX01000001.1"/>
</dbReference>
<comment type="caution">
    <text evidence="6">The sequence shown here is derived from an EMBL/GenBank/DDBJ whole genome shotgun (WGS) entry which is preliminary data.</text>
</comment>
<evidence type="ECO:0000259" key="5">
    <source>
        <dbReference type="Pfam" id="PF19087"/>
    </source>
</evidence>
<keyword evidence="7" id="KW-1185">Reference proteome</keyword>
<dbReference type="Pfam" id="PF19087">
    <property type="entry name" value="DUF5776"/>
    <property type="match status" value="1"/>
</dbReference>
<protein>
    <submittedName>
        <fullName evidence="6">Cell wall anchor protein</fullName>
    </submittedName>
</protein>
<comment type="similarity">
    <text evidence="1">Belongs to the amidase family.</text>
</comment>
<dbReference type="Gene3D" id="3.90.1300.10">
    <property type="entry name" value="Amidase signature (AS) domain"/>
    <property type="match status" value="1"/>
</dbReference>
<dbReference type="GO" id="GO:0003824">
    <property type="term" value="F:catalytic activity"/>
    <property type="evidence" value="ECO:0007669"/>
    <property type="project" value="InterPro"/>
</dbReference>
<feature type="signal peptide" evidence="3">
    <location>
        <begin position="1"/>
        <end position="33"/>
    </location>
</feature>